<dbReference type="AlphaFoldDB" id="D5GDC2"/>
<organism evidence="2 3">
    <name type="scientific">Tuber melanosporum (strain Mel28)</name>
    <name type="common">Perigord black truffle</name>
    <dbReference type="NCBI Taxonomy" id="656061"/>
    <lineage>
        <taxon>Eukaryota</taxon>
        <taxon>Fungi</taxon>
        <taxon>Dikarya</taxon>
        <taxon>Ascomycota</taxon>
        <taxon>Pezizomycotina</taxon>
        <taxon>Pezizomycetes</taxon>
        <taxon>Pezizales</taxon>
        <taxon>Tuberaceae</taxon>
        <taxon>Tuber</taxon>
    </lineage>
</organism>
<feature type="chain" id="PRO_5003072708" evidence="1">
    <location>
        <begin position="20"/>
        <end position="84"/>
    </location>
</feature>
<dbReference type="InParanoid" id="D5GDC2"/>
<sequence length="84" mass="9564">MHVLCFFFFFPLPFPPFAGVVNPLRHVFASPSLHLYPTFHFPGFPIIISSFPCPGKVSSLQSLYITRYNSPDREGEREFGRSVA</sequence>
<dbReference type="RefSeq" id="XP_002838324.1">
    <property type="nucleotide sequence ID" value="XM_002838278.1"/>
</dbReference>
<keyword evidence="3" id="KW-1185">Reference proteome</keyword>
<evidence type="ECO:0000256" key="1">
    <source>
        <dbReference type="SAM" id="SignalP"/>
    </source>
</evidence>
<feature type="signal peptide" evidence="1">
    <location>
        <begin position="1"/>
        <end position="19"/>
    </location>
</feature>
<proteinExistence type="predicted"/>
<keyword evidence="1" id="KW-0732">Signal</keyword>
<name>D5GDC2_TUBMM</name>
<dbReference type="EMBL" id="FN430142">
    <property type="protein sequence ID" value="CAZ82515.1"/>
    <property type="molecule type" value="Genomic_DNA"/>
</dbReference>
<dbReference type="GeneID" id="9183979"/>
<accession>D5GDC2</accession>
<gene>
    <name evidence="2" type="ORF">GSTUM_00006145001</name>
</gene>
<dbReference type="KEGG" id="tml:GSTUM_00006145001"/>
<dbReference type="HOGENOM" id="CLU_2529109_0_0_1"/>
<evidence type="ECO:0000313" key="2">
    <source>
        <dbReference type="EMBL" id="CAZ82515.1"/>
    </source>
</evidence>
<dbReference type="Proteomes" id="UP000006911">
    <property type="component" value="Unassembled WGS sequence"/>
</dbReference>
<evidence type="ECO:0000313" key="3">
    <source>
        <dbReference type="Proteomes" id="UP000006911"/>
    </source>
</evidence>
<reference evidence="2 3" key="1">
    <citation type="journal article" date="2010" name="Nature">
        <title>Perigord black truffle genome uncovers evolutionary origins and mechanisms of symbiosis.</title>
        <authorList>
            <person name="Martin F."/>
            <person name="Kohler A."/>
            <person name="Murat C."/>
            <person name="Balestrini R."/>
            <person name="Coutinho P.M."/>
            <person name="Jaillon O."/>
            <person name="Montanini B."/>
            <person name="Morin E."/>
            <person name="Noel B."/>
            <person name="Percudani R."/>
            <person name="Porcel B."/>
            <person name="Rubini A."/>
            <person name="Amicucci A."/>
            <person name="Amselem J."/>
            <person name="Anthouard V."/>
            <person name="Arcioni S."/>
            <person name="Artiguenave F."/>
            <person name="Aury J.M."/>
            <person name="Ballario P."/>
            <person name="Bolchi A."/>
            <person name="Brenna A."/>
            <person name="Brun A."/>
            <person name="Buee M."/>
            <person name="Cantarel B."/>
            <person name="Chevalier G."/>
            <person name="Couloux A."/>
            <person name="Da Silva C."/>
            <person name="Denoeud F."/>
            <person name="Duplessis S."/>
            <person name="Ghignone S."/>
            <person name="Hilselberger B."/>
            <person name="Iotti M."/>
            <person name="Marcais B."/>
            <person name="Mello A."/>
            <person name="Miranda M."/>
            <person name="Pacioni G."/>
            <person name="Quesneville H."/>
            <person name="Riccioni C."/>
            <person name="Ruotolo R."/>
            <person name="Splivallo R."/>
            <person name="Stocchi V."/>
            <person name="Tisserant E."/>
            <person name="Viscomi A.R."/>
            <person name="Zambonelli A."/>
            <person name="Zampieri E."/>
            <person name="Henrissat B."/>
            <person name="Lebrun M.H."/>
            <person name="Paolocci F."/>
            <person name="Bonfante P."/>
            <person name="Ottonello S."/>
            <person name="Wincker P."/>
        </authorList>
    </citation>
    <scope>NUCLEOTIDE SEQUENCE [LARGE SCALE GENOMIC DNA]</scope>
    <source>
        <strain evidence="2 3">Mel28</strain>
    </source>
</reference>
<protein>
    <submittedName>
        <fullName evidence="2">(Perigord truffle) hypothetical protein</fullName>
    </submittedName>
</protein>